<dbReference type="GO" id="GO:0008757">
    <property type="term" value="F:S-adenosylmethionine-dependent methyltransferase activity"/>
    <property type="evidence" value="ECO:0007669"/>
    <property type="project" value="InterPro"/>
</dbReference>
<evidence type="ECO:0000313" key="14">
    <source>
        <dbReference type="Proteomes" id="UP000199585"/>
    </source>
</evidence>
<dbReference type="STRING" id="245187.SAMN04488003_10723"/>
<dbReference type="GO" id="GO:0004673">
    <property type="term" value="F:protein histidine kinase activity"/>
    <property type="evidence" value="ECO:0007669"/>
    <property type="project" value="UniProtKB-EC"/>
</dbReference>
<feature type="active site" evidence="8">
    <location>
        <position position="19"/>
    </location>
</feature>
<dbReference type="SUPFAM" id="SSF53335">
    <property type="entry name" value="S-adenosyl-L-methionine-dependent methyltransferases"/>
    <property type="match status" value="1"/>
</dbReference>
<dbReference type="InterPro" id="IPR000673">
    <property type="entry name" value="Sig_transdc_resp-reg_Me-estase"/>
</dbReference>
<evidence type="ECO:0000259" key="10">
    <source>
        <dbReference type="PROSITE" id="PS50112"/>
    </source>
</evidence>
<feature type="domain" description="PAS" evidence="10">
    <location>
        <begin position="821"/>
        <end position="893"/>
    </location>
</feature>
<dbReference type="Proteomes" id="UP000199585">
    <property type="component" value="Unassembled WGS sequence"/>
</dbReference>
<dbReference type="Gene3D" id="3.40.50.150">
    <property type="entry name" value="Vaccinia Virus protein VP39"/>
    <property type="match status" value="1"/>
</dbReference>
<keyword evidence="7" id="KW-0067">ATP-binding</keyword>
<dbReference type="PANTHER" id="PTHR24422">
    <property type="entry name" value="CHEMOTAXIS PROTEIN METHYLTRANSFERASE"/>
    <property type="match status" value="1"/>
</dbReference>
<dbReference type="GO" id="GO:0006935">
    <property type="term" value="P:chemotaxis"/>
    <property type="evidence" value="ECO:0007669"/>
    <property type="project" value="UniProtKB-UniRule"/>
</dbReference>
<keyword evidence="6" id="KW-0418">Kinase</keyword>
<dbReference type="SUPFAM" id="SSF52738">
    <property type="entry name" value="Methylesterase CheB, C-terminal domain"/>
    <property type="match status" value="1"/>
</dbReference>
<dbReference type="InterPro" id="IPR036890">
    <property type="entry name" value="HATPase_C_sf"/>
</dbReference>
<dbReference type="Pfam" id="PF03705">
    <property type="entry name" value="CheR_N"/>
    <property type="match status" value="1"/>
</dbReference>
<dbReference type="InterPro" id="IPR013656">
    <property type="entry name" value="PAS_4"/>
</dbReference>
<evidence type="ECO:0000256" key="9">
    <source>
        <dbReference type="SAM" id="Coils"/>
    </source>
</evidence>
<dbReference type="Pfam" id="PF01339">
    <property type="entry name" value="CheB_methylest"/>
    <property type="match status" value="1"/>
</dbReference>
<evidence type="ECO:0000259" key="12">
    <source>
        <dbReference type="PROSITE" id="PS50123"/>
    </source>
</evidence>
<dbReference type="GO" id="GO:0000156">
    <property type="term" value="F:phosphorelay response regulator activity"/>
    <property type="evidence" value="ECO:0007669"/>
    <property type="project" value="InterPro"/>
</dbReference>
<dbReference type="SUPFAM" id="SSF55785">
    <property type="entry name" value="PYP-like sensor domain (PAS domain)"/>
    <property type="match status" value="2"/>
</dbReference>
<dbReference type="InterPro" id="IPR000780">
    <property type="entry name" value="CheR_MeTrfase"/>
</dbReference>
<dbReference type="SMART" id="SM00138">
    <property type="entry name" value="MeTrc"/>
    <property type="match status" value="1"/>
</dbReference>
<evidence type="ECO:0000256" key="3">
    <source>
        <dbReference type="ARBA" id="ARBA00022553"/>
    </source>
</evidence>
<dbReference type="PANTHER" id="PTHR24422:SF10">
    <property type="entry name" value="CHEMOTAXIS PROTEIN METHYLTRANSFERASE 2"/>
    <property type="match status" value="1"/>
</dbReference>
<reference evidence="13 14" key="1">
    <citation type="submission" date="2016-10" db="EMBL/GenBank/DDBJ databases">
        <authorList>
            <person name="de Groot N.N."/>
        </authorList>
    </citation>
    <scope>NUCLEOTIDE SEQUENCE [LARGE SCALE GENOMIC DNA]</scope>
    <source>
        <strain evidence="13 14">DSM 16213</strain>
    </source>
</reference>
<dbReference type="PRINTS" id="PR00996">
    <property type="entry name" value="CHERMTFRASE"/>
</dbReference>
<evidence type="ECO:0000256" key="8">
    <source>
        <dbReference type="PROSITE-ProRule" id="PRU00050"/>
    </source>
</evidence>
<dbReference type="SUPFAM" id="SSF47757">
    <property type="entry name" value="Chemotaxis receptor methyltransferase CheR, N-terminal domain"/>
    <property type="match status" value="1"/>
</dbReference>
<evidence type="ECO:0000256" key="7">
    <source>
        <dbReference type="ARBA" id="ARBA00022840"/>
    </source>
</evidence>
<dbReference type="EC" id="2.7.13.3" evidence="2"/>
<feature type="coiled-coil region" evidence="9">
    <location>
        <begin position="629"/>
        <end position="702"/>
    </location>
</feature>
<feature type="domain" description="CheB-type methylesterase" evidence="11">
    <location>
        <begin position="7"/>
        <end position="185"/>
    </location>
</feature>
<dbReference type="SMART" id="SM00911">
    <property type="entry name" value="HWE_HK"/>
    <property type="match status" value="1"/>
</dbReference>
<dbReference type="SUPFAM" id="SSF55874">
    <property type="entry name" value="ATPase domain of HSP90 chaperone/DNA topoisomerase II/histidine kinase"/>
    <property type="match status" value="1"/>
</dbReference>
<dbReference type="PROSITE" id="PS50112">
    <property type="entry name" value="PAS"/>
    <property type="match status" value="1"/>
</dbReference>
<dbReference type="Gene3D" id="3.30.450.20">
    <property type="entry name" value="PAS domain"/>
    <property type="match status" value="2"/>
</dbReference>
<evidence type="ECO:0000256" key="5">
    <source>
        <dbReference type="ARBA" id="ARBA00022741"/>
    </source>
</evidence>
<proteinExistence type="predicted"/>
<dbReference type="GO" id="GO:0005737">
    <property type="term" value="C:cytoplasm"/>
    <property type="evidence" value="ECO:0007669"/>
    <property type="project" value="InterPro"/>
</dbReference>
<dbReference type="Pfam" id="PF08448">
    <property type="entry name" value="PAS_4"/>
    <property type="match status" value="1"/>
</dbReference>
<dbReference type="GO" id="GO:0008984">
    <property type="term" value="F:protein-glutamate methylesterase activity"/>
    <property type="evidence" value="ECO:0007669"/>
    <property type="project" value="InterPro"/>
</dbReference>
<dbReference type="AlphaFoldDB" id="A0A1H8CL53"/>
<keyword evidence="9" id="KW-0175">Coiled coil</keyword>
<dbReference type="Pfam" id="PF13596">
    <property type="entry name" value="PAS_10"/>
    <property type="match status" value="1"/>
</dbReference>
<evidence type="ECO:0000313" key="13">
    <source>
        <dbReference type="EMBL" id="SEM95760.1"/>
    </source>
</evidence>
<dbReference type="Pfam" id="PF01739">
    <property type="entry name" value="CheR"/>
    <property type="match status" value="1"/>
</dbReference>
<dbReference type="PROSITE" id="PS50122">
    <property type="entry name" value="CHEB"/>
    <property type="match status" value="1"/>
</dbReference>
<dbReference type="Gene3D" id="3.30.565.10">
    <property type="entry name" value="Histidine kinase-like ATPase, C-terminal domain"/>
    <property type="match status" value="1"/>
</dbReference>
<keyword evidence="3" id="KW-0597">Phosphoprotein</keyword>
<keyword evidence="8" id="KW-0145">Chemotaxis</keyword>
<dbReference type="InterPro" id="IPR022641">
    <property type="entry name" value="CheR_N"/>
</dbReference>
<gene>
    <name evidence="13" type="ORF">SAMN04488003_10723</name>
</gene>
<name>A0A1H8CL53_9RHOB</name>
<evidence type="ECO:0000256" key="6">
    <source>
        <dbReference type="ARBA" id="ARBA00022777"/>
    </source>
</evidence>
<dbReference type="GO" id="GO:0005524">
    <property type="term" value="F:ATP binding"/>
    <property type="evidence" value="ECO:0007669"/>
    <property type="project" value="UniProtKB-KW"/>
</dbReference>
<evidence type="ECO:0000256" key="4">
    <source>
        <dbReference type="ARBA" id="ARBA00022679"/>
    </source>
</evidence>
<dbReference type="CDD" id="cd16434">
    <property type="entry name" value="CheB-CheR_fusion"/>
    <property type="match status" value="1"/>
</dbReference>
<evidence type="ECO:0000256" key="1">
    <source>
        <dbReference type="ARBA" id="ARBA00000085"/>
    </source>
</evidence>
<accession>A0A1H8CL53</accession>
<dbReference type="InterPro" id="IPR035965">
    <property type="entry name" value="PAS-like_dom_sf"/>
</dbReference>
<keyword evidence="8" id="KW-0378">Hydrolase</keyword>
<dbReference type="RefSeq" id="WP_177174598.1">
    <property type="nucleotide sequence ID" value="NZ_FOCI01000007.1"/>
</dbReference>
<dbReference type="EMBL" id="FOCI01000007">
    <property type="protein sequence ID" value="SEM95760.1"/>
    <property type="molecule type" value="Genomic_DNA"/>
</dbReference>
<dbReference type="Pfam" id="PF07536">
    <property type="entry name" value="HWE_HK"/>
    <property type="match status" value="1"/>
</dbReference>
<dbReference type="InterPro" id="IPR050903">
    <property type="entry name" value="Bact_Chemotaxis_MeTrfase"/>
</dbReference>
<evidence type="ECO:0000256" key="2">
    <source>
        <dbReference type="ARBA" id="ARBA00012438"/>
    </source>
</evidence>
<dbReference type="CDD" id="cd02440">
    <property type="entry name" value="AdoMet_MTases"/>
    <property type="match status" value="1"/>
</dbReference>
<dbReference type="Gene3D" id="3.40.50.180">
    <property type="entry name" value="Methylesterase CheB, C-terminal domain"/>
    <property type="match status" value="1"/>
</dbReference>
<dbReference type="SMART" id="SM00091">
    <property type="entry name" value="PAS"/>
    <property type="match status" value="2"/>
</dbReference>
<organism evidence="13 14">
    <name type="scientific">Loktanella fryxellensis</name>
    <dbReference type="NCBI Taxonomy" id="245187"/>
    <lineage>
        <taxon>Bacteria</taxon>
        <taxon>Pseudomonadati</taxon>
        <taxon>Pseudomonadota</taxon>
        <taxon>Alphaproteobacteria</taxon>
        <taxon>Rhodobacterales</taxon>
        <taxon>Roseobacteraceae</taxon>
        <taxon>Loktanella</taxon>
    </lineage>
</organism>
<comment type="catalytic activity">
    <reaction evidence="1">
        <text>ATP + protein L-histidine = ADP + protein N-phospho-L-histidine.</text>
        <dbReference type="EC" id="2.7.13.3"/>
    </reaction>
</comment>
<feature type="active site" evidence="8">
    <location>
        <position position="138"/>
    </location>
</feature>
<feature type="active site" evidence="8">
    <location>
        <position position="46"/>
    </location>
</feature>
<dbReference type="InterPro" id="IPR011102">
    <property type="entry name" value="Sig_transdc_His_kinase_HWE"/>
</dbReference>
<dbReference type="NCBIfam" id="TIGR00229">
    <property type="entry name" value="sensory_box"/>
    <property type="match status" value="1"/>
</dbReference>
<keyword evidence="5" id="KW-0547">Nucleotide-binding</keyword>
<dbReference type="InterPro" id="IPR035909">
    <property type="entry name" value="CheB_C"/>
</dbReference>
<dbReference type="InterPro" id="IPR000014">
    <property type="entry name" value="PAS"/>
</dbReference>
<dbReference type="InterPro" id="IPR029063">
    <property type="entry name" value="SAM-dependent_MTases_sf"/>
</dbReference>
<protein>
    <recommendedName>
        <fullName evidence="2">histidine kinase</fullName>
        <ecNumber evidence="2">2.7.13.3</ecNumber>
    </recommendedName>
</protein>
<dbReference type="PROSITE" id="PS50123">
    <property type="entry name" value="CHER"/>
    <property type="match status" value="1"/>
</dbReference>
<dbReference type="InterPro" id="IPR022642">
    <property type="entry name" value="CheR_C"/>
</dbReference>
<feature type="domain" description="CheR-type methyltransferase" evidence="12">
    <location>
        <begin position="210"/>
        <end position="470"/>
    </location>
</feature>
<keyword evidence="4" id="KW-0808">Transferase</keyword>
<keyword evidence="14" id="KW-1185">Reference proteome</keyword>
<sequence length="1160" mass="128375">MTDPIDPPSQLIIVGIGASAGGLEAIQGFLERLPGQQRMTFVIVQHLDPDHDSLMQELLDRRTDSPVVVATDGGPVEPGHIYLIAPGEMLTIVEDRFHTEKFAQPRGVRRPIDVFLTSLAQNSGVSAVGVILSGTGSDGSQGVRDIKNHGGLVLVQKPEEAKHDGMPRSAIATGACDLVVPVGEIVPVLEDFFDHIGNMTTGAMTDGELIQRVARHLRNRTGHDFSEYKPGTLLRRIAVRMSILGIATSQDYLRHLIDAPAEADLLFSSILINVTSFFRDADVFQTLRETVIPDLVTQVGAQATLRIWVAGCSTGEEAYSVAIVLHDTMERLNIWPSVSIFATDIDEDALRVARRGEYGNDIADQMPVSILQRHFRPRADGYVVNDTLRNMIRFSNQSLIKDPPFSQLDMVTCRNVLIYLEKPLQRAVISAFHYGLRENGLLVLGNSEAINNGKSLFTDVSRSARVFSRLPGPPARLDLRPSDRPVTRPTAQAADANIEPTHPYGADIMAHFAPPYMVLSDTSDLVYASTTATQFLQVKAGRPQTSVLKLIRPELESTLGRLLRLDYKMDTVQTILFDGDIGGQRRRLRIGGHVIADAQILVVFEEQTIDTTAPQHASNVADTDSHTYLRELEAELDMARARLRATMEDLETSNEELKSSNEEMMSMNEELQSANEELTTTNDELNTKIAEIRDANADMANLIESNKVSTIFLDADLRLRRFTPEARNQFRFVTADLGRPLDDIGSDLDVPTILKDCRAVIARREMVETEYQGRDGGTYRARIVPFEGDGNLGDGGVVLSLFDVTQLHQLAQEADAQRTLSEQRLTEIEDLYNVSPQAMGMLDRNLTYVRVNQRLADLAGLSMDELIGKPLGLLSPAMRDQMASLSRQVLDADARFENRQFQGAVRGDPDADRIWETDWYPVLHDEEVAGVGLNIRDVTERIQMQHELRRIMQELQHRVKNMLANVLALVSRASRDATVDRAVFVALSRRIQALAQTHKLLTQSNWASASLSQILEPELTSIYGTDRVELKGPEIVVNARAALSLGMAVHELATNAAKYGAFQQAGGKVRLSWVRQDDGERDLYIFRWTETGGPVPQDTGDNGFGTKLIRSTIVGSLDGTVEFLWEPSGLTCVMTIPVAALIEIPHDSIFNSAELQPSLR</sequence>
<evidence type="ECO:0000259" key="11">
    <source>
        <dbReference type="PROSITE" id="PS50122"/>
    </source>
</evidence>